<keyword evidence="1" id="KW-0175">Coiled coil</keyword>
<evidence type="ECO:0008006" key="7">
    <source>
        <dbReference type="Google" id="ProtNLM"/>
    </source>
</evidence>
<keyword evidence="6" id="KW-1185">Reference proteome</keyword>
<dbReference type="InterPro" id="IPR029071">
    <property type="entry name" value="Ubiquitin-like_domsf"/>
</dbReference>
<dbReference type="AlphaFoldDB" id="A0A1E4TEA5"/>
<feature type="compositionally biased region" description="Basic and acidic residues" evidence="2">
    <location>
        <begin position="283"/>
        <end position="299"/>
    </location>
</feature>
<evidence type="ECO:0000259" key="4">
    <source>
        <dbReference type="PROSITE" id="PS51397"/>
    </source>
</evidence>
<dbReference type="Proteomes" id="UP000095023">
    <property type="component" value="Unassembled WGS sequence"/>
</dbReference>
<dbReference type="PANTHER" id="PTHR47795">
    <property type="entry name" value="UBIQUITIN AND WLM DOMAIN-CONTAINING METALLOPROTEASE SPCC1442.07C"/>
    <property type="match status" value="1"/>
</dbReference>
<dbReference type="EMBL" id="KV453842">
    <property type="protein sequence ID" value="ODV90100.1"/>
    <property type="molecule type" value="Genomic_DNA"/>
</dbReference>
<dbReference type="PROSITE" id="PS50053">
    <property type="entry name" value="UBIQUITIN_2"/>
    <property type="match status" value="1"/>
</dbReference>
<feature type="region of interest" description="Disordered" evidence="2">
    <location>
        <begin position="250"/>
        <end position="299"/>
    </location>
</feature>
<evidence type="ECO:0000259" key="3">
    <source>
        <dbReference type="PROSITE" id="PS50053"/>
    </source>
</evidence>
<feature type="coiled-coil region" evidence="1">
    <location>
        <begin position="66"/>
        <end position="100"/>
    </location>
</feature>
<proteinExistence type="predicted"/>
<gene>
    <name evidence="5" type="ORF">CANCADRAFT_1832</name>
</gene>
<reference evidence="6" key="1">
    <citation type="submission" date="2016-02" db="EMBL/GenBank/DDBJ databases">
        <title>Comparative genomics of biotechnologically important yeasts.</title>
        <authorList>
            <consortium name="DOE Joint Genome Institute"/>
            <person name="Riley R."/>
            <person name="Haridas S."/>
            <person name="Wolfe K.H."/>
            <person name="Lopes M.R."/>
            <person name="Hittinger C.T."/>
            <person name="Goker M."/>
            <person name="Salamov A."/>
            <person name="Wisecaver J."/>
            <person name="Long T.M."/>
            <person name="Aerts A.L."/>
            <person name="Barry K."/>
            <person name="Choi C."/>
            <person name="Clum A."/>
            <person name="Coughlan A.Y."/>
            <person name="Deshpande S."/>
            <person name="Douglass A.P."/>
            <person name="Hanson S.J."/>
            <person name="Klenk H.-P."/>
            <person name="Labutti K."/>
            <person name="Lapidus A."/>
            <person name="Lindquist E."/>
            <person name="Lipzen A."/>
            <person name="Meier-Kolthoff J.P."/>
            <person name="Ohm R.A."/>
            <person name="Otillar R.P."/>
            <person name="Pangilinan J."/>
            <person name="Peng Y."/>
            <person name="Rokas A."/>
            <person name="Rosa C.A."/>
            <person name="Scheuner C."/>
            <person name="Sibirny A.A."/>
            <person name="Slot J.C."/>
            <person name="Stielow J.B."/>
            <person name="Sun H."/>
            <person name="Kurtzman C.P."/>
            <person name="Blackwell M."/>
            <person name="Jeffries T.W."/>
            <person name="Grigoriev I.V."/>
        </authorList>
    </citation>
    <scope>NUCLEOTIDE SEQUENCE [LARGE SCALE GENOMIC DNA]</scope>
    <source>
        <strain evidence="6">NRRL Y-17796</strain>
    </source>
</reference>
<dbReference type="GO" id="GO:0070628">
    <property type="term" value="F:proteasome binding"/>
    <property type="evidence" value="ECO:0007669"/>
    <property type="project" value="TreeGrafter"/>
</dbReference>
<dbReference type="PROSITE" id="PS51397">
    <property type="entry name" value="WLM"/>
    <property type="match status" value="1"/>
</dbReference>
<dbReference type="InterPro" id="IPR000626">
    <property type="entry name" value="Ubiquitin-like_dom"/>
</dbReference>
<dbReference type="Gene3D" id="3.10.20.90">
    <property type="entry name" value="Phosphatidylinositol 3-kinase Catalytic Subunit, Chain A, domain 1"/>
    <property type="match status" value="1"/>
</dbReference>
<evidence type="ECO:0000256" key="2">
    <source>
        <dbReference type="SAM" id="MobiDB-lite"/>
    </source>
</evidence>
<dbReference type="InterPro" id="IPR013536">
    <property type="entry name" value="WLM_dom"/>
</dbReference>
<evidence type="ECO:0000256" key="1">
    <source>
        <dbReference type="SAM" id="Coils"/>
    </source>
</evidence>
<dbReference type="Pfam" id="PF08325">
    <property type="entry name" value="WLM"/>
    <property type="match status" value="1"/>
</dbReference>
<evidence type="ECO:0000313" key="5">
    <source>
        <dbReference type="EMBL" id="ODV90100.1"/>
    </source>
</evidence>
<feature type="domain" description="WLM" evidence="4">
    <location>
        <begin position="106"/>
        <end position="298"/>
    </location>
</feature>
<protein>
    <recommendedName>
        <fullName evidence="7">WLM domain-containing protein</fullName>
    </recommendedName>
</protein>
<sequence length="299" mass="33513">MDLTIKHLKSSYKITVPPGSTFDNLRDQIERTIAVPKSDQRLLAGGKYIKDFTQPVDSSIRSVTVIAAANTNADAVNKALENVANNEQRYENQRKAARSAYRTVPTRGHMSEYTFGKIEVLNLPHKEDAYALLDKLRNDRGVLAVMERYKWFVPVLAEMDPASNTTHESRTLGLNQNKGQKILLRIRTDWYEGFCNYKEIRKVLCHELAHNVHSEHDSAFWSLTHTLEKLVVDLDPYGGSGRMLSGEAVTRNATPEQLVSSPSSASPHVGHVLGSKNSVKVSDTARDRARKAAESRKRS</sequence>
<organism evidence="5 6">
    <name type="scientific">Tortispora caseinolytica NRRL Y-17796</name>
    <dbReference type="NCBI Taxonomy" id="767744"/>
    <lineage>
        <taxon>Eukaryota</taxon>
        <taxon>Fungi</taxon>
        <taxon>Dikarya</taxon>
        <taxon>Ascomycota</taxon>
        <taxon>Saccharomycotina</taxon>
        <taxon>Trigonopsidomycetes</taxon>
        <taxon>Trigonopsidales</taxon>
        <taxon>Trigonopsidaceae</taxon>
        <taxon>Tortispora</taxon>
    </lineage>
</organism>
<dbReference type="Gene3D" id="3.30.2010.10">
    <property type="entry name" value="Metalloproteases ('zincins'), catalytic domain"/>
    <property type="match status" value="1"/>
</dbReference>
<feature type="domain" description="Ubiquitin-like" evidence="3">
    <location>
        <begin position="1"/>
        <end position="66"/>
    </location>
</feature>
<evidence type="ECO:0000313" key="6">
    <source>
        <dbReference type="Proteomes" id="UP000095023"/>
    </source>
</evidence>
<dbReference type="OrthoDB" id="49605at2759"/>
<accession>A0A1E4TEA5</accession>
<name>A0A1E4TEA5_9ASCO</name>
<dbReference type="SUPFAM" id="SSF54236">
    <property type="entry name" value="Ubiquitin-like"/>
    <property type="match status" value="1"/>
</dbReference>
<feature type="compositionally biased region" description="Polar residues" evidence="2">
    <location>
        <begin position="251"/>
        <end position="266"/>
    </location>
</feature>
<dbReference type="CDD" id="cd17039">
    <property type="entry name" value="Ubl_ubiquitin_like"/>
    <property type="match status" value="1"/>
</dbReference>
<dbReference type="PANTHER" id="PTHR47795:SF1">
    <property type="entry name" value="DNA-DEPENDENT METALLOPROTEASE WSS1 HOMOLOG 2"/>
    <property type="match status" value="1"/>
</dbReference>